<evidence type="ECO:0000313" key="3">
    <source>
        <dbReference type="Proteomes" id="UP000242180"/>
    </source>
</evidence>
<feature type="compositionally biased region" description="Basic and acidic residues" evidence="1">
    <location>
        <begin position="417"/>
        <end position="427"/>
    </location>
</feature>
<dbReference type="STRING" id="13706.A0A1X2HIT0"/>
<organism evidence="2 3">
    <name type="scientific">Syncephalastrum racemosum</name>
    <name type="common">Filamentous fungus</name>
    <dbReference type="NCBI Taxonomy" id="13706"/>
    <lineage>
        <taxon>Eukaryota</taxon>
        <taxon>Fungi</taxon>
        <taxon>Fungi incertae sedis</taxon>
        <taxon>Mucoromycota</taxon>
        <taxon>Mucoromycotina</taxon>
        <taxon>Mucoromycetes</taxon>
        <taxon>Mucorales</taxon>
        <taxon>Syncephalastraceae</taxon>
        <taxon>Syncephalastrum</taxon>
    </lineage>
</organism>
<dbReference type="AlphaFoldDB" id="A0A1X2HIT0"/>
<feature type="compositionally biased region" description="Polar residues" evidence="1">
    <location>
        <begin position="217"/>
        <end position="229"/>
    </location>
</feature>
<proteinExistence type="predicted"/>
<name>A0A1X2HIT0_SYNRA</name>
<evidence type="ECO:0008006" key="4">
    <source>
        <dbReference type="Google" id="ProtNLM"/>
    </source>
</evidence>
<feature type="compositionally biased region" description="Basic and acidic residues" evidence="1">
    <location>
        <begin position="32"/>
        <end position="41"/>
    </location>
</feature>
<dbReference type="InterPro" id="IPR032675">
    <property type="entry name" value="LRR_dom_sf"/>
</dbReference>
<feature type="compositionally biased region" description="Low complexity" evidence="1">
    <location>
        <begin position="331"/>
        <end position="342"/>
    </location>
</feature>
<dbReference type="Gene3D" id="1.25.40.10">
    <property type="entry name" value="Tetratricopeptide repeat domain"/>
    <property type="match status" value="1"/>
</dbReference>
<protein>
    <recommendedName>
        <fullName evidence="4">F-box domain-containing protein</fullName>
    </recommendedName>
</protein>
<comment type="caution">
    <text evidence="2">The sequence shown here is derived from an EMBL/GenBank/DDBJ whole genome shotgun (WGS) entry which is preliminary data.</text>
</comment>
<evidence type="ECO:0000256" key="1">
    <source>
        <dbReference type="SAM" id="MobiDB-lite"/>
    </source>
</evidence>
<evidence type="ECO:0000313" key="2">
    <source>
        <dbReference type="EMBL" id="ORY99005.1"/>
    </source>
</evidence>
<dbReference type="Proteomes" id="UP000242180">
    <property type="component" value="Unassembled WGS sequence"/>
</dbReference>
<dbReference type="InParanoid" id="A0A1X2HIT0"/>
<reference evidence="2 3" key="1">
    <citation type="submission" date="2016-07" db="EMBL/GenBank/DDBJ databases">
        <title>Pervasive Adenine N6-methylation of Active Genes in Fungi.</title>
        <authorList>
            <consortium name="DOE Joint Genome Institute"/>
            <person name="Mondo S.J."/>
            <person name="Dannebaum R.O."/>
            <person name="Kuo R.C."/>
            <person name="Labutti K."/>
            <person name="Haridas S."/>
            <person name="Kuo A."/>
            <person name="Salamov A."/>
            <person name="Ahrendt S.R."/>
            <person name="Lipzen A."/>
            <person name="Sullivan W."/>
            <person name="Andreopoulos W.B."/>
            <person name="Clum A."/>
            <person name="Lindquist E."/>
            <person name="Daum C."/>
            <person name="Ramamoorthy G.K."/>
            <person name="Gryganskyi A."/>
            <person name="Culley D."/>
            <person name="Magnuson J.K."/>
            <person name="James T.Y."/>
            <person name="O'Malley M.A."/>
            <person name="Stajich J.E."/>
            <person name="Spatafora J.W."/>
            <person name="Visel A."/>
            <person name="Grigoriev I.V."/>
        </authorList>
    </citation>
    <scope>NUCLEOTIDE SEQUENCE [LARGE SCALE GENOMIC DNA]</scope>
    <source>
        <strain evidence="2 3">NRRL 2496</strain>
    </source>
</reference>
<feature type="compositionally biased region" description="Low complexity" evidence="1">
    <location>
        <begin position="125"/>
        <end position="143"/>
    </location>
</feature>
<feature type="region of interest" description="Disordered" evidence="1">
    <location>
        <begin position="122"/>
        <end position="353"/>
    </location>
</feature>
<dbReference type="OrthoDB" id="629492at2759"/>
<feature type="compositionally biased region" description="Basic residues" evidence="1">
    <location>
        <begin position="151"/>
        <end position="166"/>
    </location>
</feature>
<feature type="region of interest" description="Disordered" evidence="1">
    <location>
        <begin position="1"/>
        <end position="52"/>
    </location>
</feature>
<accession>A0A1X2HIT0</accession>
<dbReference type="EMBL" id="MCGN01000003">
    <property type="protein sequence ID" value="ORY99005.1"/>
    <property type="molecule type" value="Genomic_DNA"/>
</dbReference>
<feature type="region of interest" description="Disordered" evidence="1">
    <location>
        <begin position="365"/>
        <end position="434"/>
    </location>
</feature>
<feature type="compositionally biased region" description="Pro residues" evidence="1">
    <location>
        <begin position="401"/>
        <end position="411"/>
    </location>
</feature>
<feature type="compositionally biased region" description="Basic residues" evidence="1">
    <location>
        <begin position="379"/>
        <end position="391"/>
    </location>
</feature>
<feature type="region of interest" description="Disordered" evidence="1">
    <location>
        <begin position="93"/>
        <end position="112"/>
    </location>
</feature>
<dbReference type="SUPFAM" id="SSF48452">
    <property type="entry name" value="TPR-like"/>
    <property type="match status" value="1"/>
</dbReference>
<dbReference type="SUPFAM" id="SSF52047">
    <property type="entry name" value="RNI-like"/>
    <property type="match status" value="1"/>
</dbReference>
<gene>
    <name evidence="2" type="ORF">BCR43DRAFT_562365</name>
</gene>
<keyword evidence="3" id="KW-1185">Reference proteome</keyword>
<sequence length="1102" mass="121660">MPRIQIFDAAQPKRRRGRPPKQVALSAQPKTHQHEPKREPGPTEENLPSMSIMPKLVRDVPKLDILQSQMYQETASAHLIPIFSEHPELKSPDWIGEELRQPKSTRSMMPTRKLRIEKSVRFADESAVSSPSSSSSTATVEDALTTPVHSILRKSQSRNTTKKTTKRNNTSSKVSADASAERPTPLVTLQKPGSTKKTKSPTVSKRNGVPSPRSAIATDTSVERTTSSVRLGRPPKRRTSVERKQHQSPSVATTDSPVSSTSSLPMQPDLPKRNLLPPSAGHEEEVLQLANQMLSSIAAPLCGRSGSPKPTRTHQKPVEPKLNEQVDAGEDSSSSSDTTAEPPASPIPSSGRVPLKEQCLIAHIDPDVSKEAQATSPVAKKRGPKPKKKILTTKPSDDSHPPPYTPEPVSPPSDSQCTRDNDDDRTTTDPTNLGVLPRHQEVQTLLNDSARALRRMDYVQLLELMENATVGALELSVMQLIRLFKYEEAIQACKRHQATHPTSPAGYLWSGTVWEARCDYKHAADAYRAGVEATKDSVLAERLAAATARCDTKLDPLLHLPTQALQSVFMYVPEQRWTALRVSHHWQTTLTGLPALWKDLRLNLADQPTYGFWEDGVVRVLHRDLSRLQITTRSDPSHVLSMLRRRSCSRLQSLEIKDATLYNPDTVGGKQYLGRAFYDDLGAVGKHLKILRIESTLAPGERISAFLALCPDLKLLSYLTSSSHQAWHVPHAMPAYHSIKALQLPYSDDLSQFGFSPQNVPFLRALHMVLPKASGFTTDASQLVSRLYRSTTNIKHLSFSSNPLPDDALDALLQNQASDDVLGLQTLTLDAALQLDAALLHKLLSESSETLEDLDCRCALLNMDGMQQYVLPRLKTLRFNAQALSMISLVDLLRNSRDLTDVHLEAIPLSRGVLDALAHLPLLRSLTLDHCWCESDGLLAQCIETFAAKENPSLASLSCMSPGARVLWDEETLVTAGSVPTLKHLALARPDYTSLSMDSVTRFLDRLQDSGASSRLTTLCLPMVPHHCDSVRTKINDSCRALTSLQITPMYQSEKQKSALLFAKHFFPHPLSPILSLSPVTHPSLKFPASYWNTDASQNPSA</sequence>
<dbReference type="InterPro" id="IPR011990">
    <property type="entry name" value="TPR-like_helical_dom_sf"/>
</dbReference>
<feature type="compositionally biased region" description="Polar residues" evidence="1">
    <location>
        <begin position="247"/>
        <end position="265"/>
    </location>
</feature>
<dbReference type="Gene3D" id="3.80.10.10">
    <property type="entry name" value="Ribonuclease Inhibitor"/>
    <property type="match status" value="1"/>
</dbReference>